<evidence type="ECO:0000256" key="8">
    <source>
        <dbReference type="ARBA" id="ARBA00065734"/>
    </source>
</evidence>
<dbReference type="GO" id="GO:0008682">
    <property type="term" value="F:3-demethoxyubiquinol 3-hydroxylase activity"/>
    <property type="evidence" value="ECO:0007669"/>
    <property type="project" value="TreeGrafter"/>
</dbReference>
<dbReference type="KEGG" id="moz:MoryE10_10720"/>
<name>A0A8D5AHN5_9GAMM</name>
<dbReference type="AlphaFoldDB" id="A0A8D5AHN5"/>
<comment type="cofactor">
    <cofactor evidence="1">
        <name>FAD</name>
        <dbReference type="ChEBI" id="CHEBI:57692"/>
    </cofactor>
</comment>
<evidence type="ECO:0000259" key="9">
    <source>
        <dbReference type="Pfam" id="PF01494"/>
    </source>
</evidence>
<dbReference type="InterPro" id="IPR018168">
    <property type="entry name" value="Ubi_Hdrlase_CS"/>
</dbReference>
<feature type="domain" description="FAD-binding" evidence="9">
    <location>
        <begin position="5"/>
        <end position="317"/>
    </location>
</feature>
<evidence type="ECO:0000256" key="1">
    <source>
        <dbReference type="ARBA" id="ARBA00001974"/>
    </source>
</evidence>
<dbReference type="NCBIfam" id="TIGR01988">
    <property type="entry name" value="Ubi-OHases"/>
    <property type="match status" value="1"/>
</dbReference>
<evidence type="ECO:0000256" key="7">
    <source>
        <dbReference type="ARBA" id="ARBA00023033"/>
    </source>
</evidence>
<protein>
    <submittedName>
        <fullName evidence="10">2-octaprenyl-3-methyl-6-methoxy-1,4-benzoquinol hydroxylase</fullName>
    </submittedName>
</protein>
<dbReference type="RefSeq" id="WP_221048441.1">
    <property type="nucleotide sequence ID" value="NZ_AP019782.1"/>
</dbReference>
<evidence type="ECO:0000256" key="3">
    <source>
        <dbReference type="ARBA" id="ARBA00005349"/>
    </source>
</evidence>
<keyword evidence="11" id="KW-1185">Reference proteome</keyword>
<evidence type="ECO:0000313" key="10">
    <source>
        <dbReference type="EMBL" id="BBL70466.1"/>
    </source>
</evidence>
<keyword evidence="5" id="KW-0274">FAD</keyword>
<organism evidence="10 11">
    <name type="scientific">Methylogaea oryzae</name>
    <dbReference type="NCBI Taxonomy" id="1295382"/>
    <lineage>
        <taxon>Bacteria</taxon>
        <taxon>Pseudomonadati</taxon>
        <taxon>Pseudomonadota</taxon>
        <taxon>Gammaproteobacteria</taxon>
        <taxon>Methylococcales</taxon>
        <taxon>Methylococcaceae</taxon>
        <taxon>Methylogaea</taxon>
    </lineage>
</organism>
<evidence type="ECO:0000256" key="4">
    <source>
        <dbReference type="ARBA" id="ARBA00022630"/>
    </source>
</evidence>
<evidence type="ECO:0000256" key="5">
    <source>
        <dbReference type="ARBA" id="ARBA00022827"/>
    </source>
</evidence>
<dbReference type="PROSITE" id="PS01304">
    <property type="entry name" value="UBIH"/>
    <property type="match status" value="1"/>
</dbReference>
<accession>A0A8D5AHN5</accession>
<dbReference type="PANTHER" id="PTHR43876:SF10">
    <property type="entry name" value="3-DEMETHOXYUBIQUINOL 3-HYDROXYLASE"/>
    <property type="match status" value="1"/>
</dbReference>
<dbReference type="GO" id="GO:0006744">
    <property type="term" value="P:ubiquinone biosynthetic process"/>
    <property type="evidence" value="ECO:0007669"/>
    <property type="project" value="InterPro"/>
</dbReference>
<dbReference type="InterPro" id="IPR010971">
    <property type="entry name" value="UbiH/COQ6"/>
</dbReference>
<dbReference type="EMBL" id="AP019782">
    <property type="protein sequence ID" value="BBL70466.1"/>
    <property type="molecule type" value="Genomic_DNA"/>
</dbReference>
<sequence>MNEQFDVVIVGGGMVGAALACSLGNSALRVAVIEEAPPQPYSPEQPQDLRVSAFSMASRNILNMAGAWQRITEMRYCPYARMRVWESSGEVEFKAEEIDENYLGYIVENRLVQLALLERLPAFDNVTLLCPAKIKRMDYRPEGSRIELNDGVVLEGRLLVAADGARSAVRQAAGLGVSGWDYEQHALVLSVETDYPQQDITWQRFTVHGPQAFLPMPGNHASLVWYEAPLEVKRLQSLDNDALLAALEAAFPPGLGKINSILAKGSFPLRRQHAQRYVNEGVALVGDAAHTIHPLAGQGVNIGLLDAASLAEVLLQAKGYGKDIGCYKVLRQYERMRRSENLMMMTSMDLFYRVFGVSAQPVKFLRNLGLEVAEHFGPAKNKVMRYAMGLDGNLPRLARGESLGK</sequence>
<dbReference type="Pfam" id="PF01494">
    <property type="entry name" value="FAD_binding_3"/>
    <property type="match status" value="1"/>
</dbReference>
<comment type="pathway">
    <text evidence="2">Cofactor biosynthesis; ubiquinone biosynthesis.</text>
</comment>
<gene>
    <name evidence="10" type="ORF">MoryE10_10720</name>
</gene>
<keyword evidence="6" id="KW-0560">Oxidoreductase</keyword>
<dbReference type="InterPro" id="IPR051205">
    <property type="entry name" value="UbiH/COQ6_monooxygenase"/>
</dbReference>
<evidence type="ECO:0000256" key="6">
    <source>
        <dbReference type="ARBA" id="ARBA00023002"/>
    </source>
</evidence>
<evidence type="ECO:0000256" key="2">
    <source>
        <dbReference type="ARBA" id="ARBA00004749"/>
    </source>
</evidence>
<proteinExistence type="inferred from homology"/>
<dbReference type="PANTHER" id="PTHR43876">
    <property type="entry name" value="UBIQUINONE BIOSYNTHESIS MONOOXYGENASE COQ6, MITOCHONDRIAL"/>
    <property type="match status" value="1"/>
</dbReference>
<dbReference type="Proteomes" id="UP000824988">
    <property type="component" value="Chromosome"/>
</dbReference>
<comment type="subunit">
    <text evidence="8">Component of the Ubi complex metabolon, which regroups five ubiquinone biosynthesis proteins (UbiE, UbiF, UbiG, UbiH and UbiI) and two accessory factors (UbiK and the lipid-binding protein UbiJ).</text>
</comment>
<keyword evidence="4" id="KW-0285">Flavoprotein</keyword>
<comment type="similarity">
    <text evidence="3">Belongs to the UbiH/COQ6 family.</text>
</comment>
<dbReference type="GO" id="GO:0110142">
    <property type="term" value="C:ubiquinone biosynthesis complex"/>
    <property type="evidence" value="ECO:0007669"/>
    <property type="project" value="UniProtKB-ARBA"/>
</dbReference>
<dbReference type="FunFam" id="3.50.50.60:FF:000021">
    <property type="entry name" value="Ubiquinone biosynthesis monooxygenase COQ6"/>
    <property type="match status" value="1"/>
</dbReference>
<evidence type="ECO:0000313" key="11">
    <source>
        <dbReference type="Proteomes" id="UP000824988"/>
    </source>
</evidence>
<keyword evidence="7" id="KW-0503">Monooxygenase</keyword>
<dbReference type="InterPro" id="IPR002938">
    <property type="entry name" value="FAD-bd"/>
</dbReference>
<dbReference type="GO" id="GO:0071949">
    <property type="term" value="F:FAD binding"/>
    <property type="evidence" value="ECO:0007669"/>
    <property type="project" value="InterPro"/>
</dbReference>
<reference evidence="10" key="1">
    <citation type="submission" date="2019-06" db="EMBL/GenBank/DDBJ databases">
        <title>Complete genome sequence of Methylogaea oryzae strain JCM16910.</title>
        <authorList>
            <person name="Asakawa S."/>
        </authorList>
    </citation>
    <scope>NUCLEOTIDE SEQUENCE</scope>
    <source>
        <strain evidence="10">E10</strain>
    </source>
</reference>